<protein>
    <recommendedName>
        <fullName evidence="3">RelE toxin of RelE / RelB toxin-antitoxin system</fullName>
    </recommendedName>
</protein>
<evidence type="ECO:0000313" key="1">
    <source>
        <dbReference type="EMBL" id="SNC60679.1"/>
    </source>
</evidence>
<gene>
    <name evidence="1" type="ORF">SAMN06295916_0327</name>
</gene>
<name>A0A212T3T9_9BURK</name>
<dbReference type="EMBL" id="FYEX01000001">
    <property type="protein sequence ID" value="SNC60679.1"/>
    <property type="molecule type" value="Genomic_DNA"/>
</dbReference>
<dbReference type="OrthoDB" id="8607264at2"/>
<organism evidence="1 2">
    <name type="scientific">Polynucleobacter victoriensis</name>
    <dbReference type="NCBI Taxonomy" id="2049319"/>
    <lineage>
        <taxon>Bacteria</taxon>
        <taxon>Pseudomonadati</taxon>
        <taxon>Pseudomonadota</taxon>
        <taxon>Betaproteobacteria</taxon>
        <taxon>Burkholderiales</taxon>
        <taxon>Burkholderiaceae</taxon>
        <taxon>Polynucleobacter</taxon>
    </lineage>
</organism>
<evidence type="ECO:0008006" key="3">
    <source>
        <dbReference type="Google" id="ProtNLM"/>
    </source>
</evidence>
<dbReference type="RefSeq" id="WP_088812168.1">
    <property type="nucleotide sequence ID" value="NZ_FYEX01000001.1"/>
</dbReference>
<sequence>MRRVLKTRYFSKWMRKTELTDQSLCCAVTEMSLGLFDANLGGHIFKKRIALANKGKRSGARTLIASNLGSKWFFVYGFEKSERANIASNELAALQEIAIDLLSQTHSQIDDAIAHGKLEEICHGQKNKS</sequence>
<evidence type="ECO:0000313" key="2">
    <source>
        <dbReference type="Proteomes" id="UP000197215"/>
    </source>
</evidence>
<keyword evidence="2" id="KW-1185">Reference proteome</keyword>
<dbReference type="AlphaFoldDB" id="A0A212T3T9"/>
<proteinExistence type="predicted"/>
<dbReference type="Proteomes" id="UP000197215">
    <property type="component" value="Unassembled WGS sequence"/>
</dbReference>
<dbReference type="InterPro" id="IPR009387">
    <property type="entry name" value="HigB-2"/>
</dbReference>
<dbReference type="PIRSF" id="PIRSF018634">
    <property type="entry name" value="UCP018634"/>
    <property type="match status" value="1"/>
</dbReference>
<reference evidence="2" key="1">
    <citation type="submission" date="2017-06" db="EMBL/GenBank/DDBJ databases">
        <authorList>
            <person name="Varghese N."/>
            <person name="Submissions S."/>
        </authorList>
    </citation>
    <scope>NUCLEOTIDE SEQUENCE [LARGE SCALE GENOMIC DNA]</scope>
    <source>
        <strain evidence="2">MWH-VicM1</strain>
    </source>
</reference>
<accession>A0A212T3T9</accession>
<dbReference type="Pfam" id="PF06296">
    <property type="entry name" value="RelE"/>
    <property type="match status" value="1"/>
</dbReference>